<dbReference type="AlphaFoldDB" id="A0A1F7VAZ9"/>
<evidence type="ECO:0000259" key="7">
    <source>
        <dbReference type="Pfam" id="PF08323"/>
    </source>
</evidence>
<evidence type="ECO:0000256" key="1">
    <source>
        <dbReference type="ARBA" id="ARBA00001478"/>
    </source>
</evidence>
<name>A0A1F7VAZ9_9BACT</name>
<feature type="binding site" evidence="6">
    <location>
        <position position="17"/>
    </location>
    <ligand>
        <name>ADP-alpha-D-glucose</name>
        <dbReference type="ChEBI" id="CHEBI:57498"/>
    </ligand>
</feature>
<accession>A0A1F7VAZ9</accession>
<dbReference type="UniPathway" id="UPA00164"/>
<comment type="pathway">
    <text evidence="6">Glycan biosynthesis; glycogen biosynthesis.</text>
</comment>
<dbReference type="Pfam" id="PF13692">
    <property type="entry name" value="Glyco_trans_1_4"/>
    <property type="match status" value="1"/>
</dbReference>
<evidence type="ECO:0000256" key="3">
    <source>
        <dbReference type="ARBA" id="ARBA00022676"/>
    </source>
</evidence>
<keyword evidence="5 6" id="KW-0320">Glycogen biosynthesis</keyword>
<evidence type="ECO:0000256" key="5">
    <source>
        <dbReference type="ARBA" id="ARBA00023056"/>
    </source>
</evidence>
<dbReference type="GO" id="GO:0005978">
    <property type="term" value="P:glycogen biosynthetic process"/>
    <property type="evidence" value="ECO:0007669"/>
    <property type="project" value="UniProtKB-UniRule"/>
</dbReference>
<dbReference type="Pfam" id="PF08323">
    <property type="entry name" value="Glyco_transf_5"/>
    <property type="match status" value="1"/>
</dbReference>
<dbReference type="GO" id="GO:0004373">
    <property type="term" value="F:alpha-1,4-glucan glucosyltransferase (UDP-glucose donor) activity"/>
    <property type="evidence" value="ECO:0007669"/>
    <property type="project" value="InterPro"/>
</dbReference>
<dbReference type="Gene3D" id="3.40.50.2000">
    <property type="entry name" value="Glycogen Phosphorylase B"/>
    <property type="match status" value="2"/>
</dbReference>
<dbReference type="GO" id="GO:0009011">
    <property type="term" value="F:alpha-1,4-glucan glucosyltransferase (ADP-glucose donor) activity"/>
    <property type="evidence" value="ECO:0007669"/>
    <property type="project" value="UniProtKB-UniRule"/>
</dbReference>
<dbReference type="SUPFAM" id="SSF53756">
    <property type="entry name" value="UDP-Glycosyltransferase/glycogen phosphorylase"/>
    <property type="match status" value="1"/>
</dbReference>
<dbReference type="PANTHER" id="PTHR45825:SF11">
    <property type="entry name" value="ALPHA AMYLASE DOMAIN-CONTAINING PROTEIN"/>
    <property type="match status" value="1"/>
</dbReference>
<evidence type="ECO:0000256" key="4">
    <source>
        <dbReference type="ARBA" id="ARBA00022679"/>
    </source>
</evidence>
<dbReference type="InterPro" id="IPR013534">
    <property type="entry name" value="Starch_synth_cat_dom"/>
</dbReference>
<dbReference type="NCBIfam" id="TIGR02095">
    <property type="entry name" value="glgA"/>
    <property type="match status" value="1"/>
</dbReference>
<evidence type="ECO:0000313" key="8">
    <source>
        <dbReference type="EMBL" id="OGL87298.1"/>
    </source>
</evidence>
<comment type="caution">
    <text evidence="8">The sequence shown here is derived from an EMBL/GenBank/DDBJ whole genome shotgun (WGS) entry which is preliminary data.</text>
</comment>
<keyword evidence="4 6" id="KW-0808">Transferase</keyword>
<dbReference type="STRING" id="1802407.A3I40_03750"/>
<dbReference type="PANTHER" id="PTHR45825">
    <property type="entry name" value="GRANULE-BOUND STARCH SYNTHASE 1, CHLOROPLASTIC/AMYLOPLASTIC"/>
    <property type="match status" value="1"/>
</dbReference>
<sequence>MKIKILFVASEVTPLAKVGGLGDVVGALPKALSKLGVDVRIITGYYGTHDEKTYPTSVIGKIFVPWNSEPLPAKIRKTVIPKSRVPVYLIDQPQVVSTGGIYDSPTAIAGSEAEVERFLFISKAAVLLPEIIKFKPDVWHLHDWHAAPVTLFLKPPHAPTLLTIHNLANQGWASSATIARAGLSVSGAKNFNLFRAGLEKADYLSTVSPTYAKEIQSAPGGEGLEDILRRRRQELTGIVNGIDTQVFNPATDRCIARRYDARHLERKFLNTTALRRLGGLDDIPGPVFGIVSRFTNQKGVDILSQAIEPFIKSKRLQFVFLGQGEKSLEDLCLGLAKLYPKFCFGKIGFDAVLAQKIYAGSDFFLMPSRFEPCGLGQLIAMRYGTIPIVRATGGLKDTVVDIAQLGGTGLVFNDFSAAALSNAIDRALALYGNRAKLKTVRRRAMRHDFSWEASAKEYLKLYKHLMK</sequence>
<evidence type="ECO:0000256" key="6">
    <source>
        <dbReference type="HAMAP-Rule" id="MF_00484"/>
    </source>
</evidence>
<dbReference type="Proteomes" id="UP000178723">
    <property type="component" value="Unassembled WGS sequence"/>
</dbReference>
<keyword evidence="3 6" id="KW-0328">Glycosyltransferase</keyword>
<gene>
    <name evidence="6" type="primary">glgA</name>
    <name evidence="8" type="ORF">A3I40_03750</name>
</gene>
<comment type="function">
    <text evidence="6">Synthesizes alpha-1,4-glucan chains using ADP-glucose.</text>
</comment>
<dbReference type="InterPro" id="IPR011835">
    <property type="entry name" value="GS/SS"/>
</dbReference>
<reference evidence="8 9" key="1">
    <citation type="journal article" date="2016" name="Nat. Commun.">
        <title>Thousands of microbial genomes shed light on interconnected biogeochemical processes in an aquifer system.</title>
        <authorList>
            <person name="Anantharaman K."/>
            <person name="Brown C.T."/>
            <person name="Hug L.A."/>
            <person name="Sharon I."/>
            <person name="Castelle C.J."/>
            <person name="Probst A.J."/>
            <person name="Thomas B.C."/>
            <person name="Singh A."/>
            <person name="Wilkins M.J."/>
            <person name="Karaoz U."/>
            <person name="Brodie E.L."/>
            <person name="Williams K.H."/>
            <person name="Hubbard S.S."/>
            <person name="Banfield J.F."/>
        </authorList>
    </citation>
    <scope>NUCLEOTIDE SEQUENCE [LARGE SCALE GENOMIC DNA]</scope>
</reference>
<dbReference type="HAMAP" id="MF_00484">
    <property type="entry name" value="Glycogen_synth"/>
    <property type="match status" value="1"/>
</dbReference>
<organism evidence="8 9">
    <name type="scientific">Candidatus Uhrbacteria bacterium RIFCSPLOWO2_02_FULL_48_12</name>
    <dbReference type="NCBI Taxonomy" id="1802407"/>
    <lineage>
        <taxon>Bacteria</taxon>
        <taxon>Candidatus Uhriibacteriota</taxon>
    </lineage>
</organism>
<comment type="similarity">
    <text evidence="2 6">Belongs to the glycosyltransferase 1 family. Bacterial/plant glycogen synthase subfamily.</text>
</comment>
<evidence type="ECO:0000313" key="9">
    <source>
        <dbReference type="Proteomes" id="UP000178723"/>
    </source>
</evidence>
<proteinExistence type="inferred from homology"/>
<dbReference type="CDD" id="cd03791">
    <property type="entry name" value="GT5_Glycogen_synthase_DULL1-like"/>
    <property type="match status" value="1"/>
</dbReference>
<dbReference type="EMBL" id="MGEP01000022">
    <property type="protein sequence ID" value="OGL87298.1"/>
    <property type="molecule type" value="Genomic_DNA"/>
</dbReference>
<evidence type="ECO:0000256" key="2">
    <source>
        <dbReference type="ARBA" id="ARBA00010281"/>
    </source>
</evidence>
<comment type="catalytic activity">
    <reaction evidence="1 6">
        <text>[(1-&gt;4)-alpha-D-glucosyl](n) + ADP-alpha-D-glucose = [(1-&gt;4)-alpha-D-glucosyl](n+1) + ADP + H(+)</text>
        <dbReference type="Rhea" id="RHEA:18189"/>
        <dbReference type="Rhea" id="RHEA-COMP:9584"/>
        <dbReference type="Rhea" id="RHEA-COMP:9587"/>
        <dbReference type="ChEBI" id="CHEBI:15378"/>
        <dbReference type="ChEBI" id="CHEBI:15444"/>
        <dbReference type="ChEBI" id="CHEBI:57498"/>
        <dbReference type="ChEBI" id="CHEBI:456216"/>
        <dbReference type="EC" id="2.4.1.21"/>
    </reaction>
</comment>
<dbReference type="EC" id="2.4.1.21" evidence="6"/>
<protein>
    <recommendedName>
        <fullName evidence="6">Glycogen synthase</fullName>
        <ecNumber evidence="6">2.4.1.21</ecNumber>
    </recommendedName>
    <alternativeName>
        <fullName evidence="6">Starch [bacterial glycogen] synthase</fullName>
    </alternativeName>
</protein>
<feature type="domain" description="Starch synthase catalytic" evidence="7">
    <location>
        <begin position="4"/>
        <end position="229"/>
    </location>
</feature>